<accession>A0A7W6CL01</accession>
<evidence type="ECO:0000313" key="3">
    <source>
        <dbReference type="Proteomes" id="UP000582090"/>
    </source>
</evidence>
<dbReference type="InterPro" id="IPR002629">
    <property type="entry name" value="Met_Synth_C/arc"/>
</dbReference>
<gene>
    <name evidence="2" type="ORF">GGQ67_000573</name>
</gene>
<feature type="domain" description="Cobalamin-independent methionine synthase MetE C-terminal/archaeal" evidence="1">
    <location>
        <begin position="47"/>
        <end position="348"/>
    </location>
</feature>
<evidence type="ECO:0000313" key="2">
    <source>
        <dbReference type="EMBL" id="MBB3962955.1"/>
    </source>
</evidence>
<dbReference type="RefSeq" id="WP_183898650.1">
    <property type="nucleotide sequence ID" value="NZ_JACIDW010000001.1"/>
</dbReference>
<keyword evidence="3" id="KW-1185">Reference proteome</keyword>
<evidence type="ECO:0000259" key="1">
    <source>
        <dbReference type="Pfam" id="PF01717"/>
    </source>
</evidence>
<dbReference type="Pfam" id="PF01717">
    <property type="entry name" value="Meth_synt_2"/>
    <property type="match status" value="1"/>
</dbReference>
<dbReference type="GO" id="GO:0009086">
    <property type="term" value="P:methionine biosynthetic process"/>
    <property type="evidence" value="ECO:0007669"/>
    <property type="project" value="InterPro"/>
</dbReference>
<dbReference type="PANTHER" id="PTHR43844:SF1">
    <property type="entry name" value="METHIONINE SYNTHASE"/>
    <property type="match status" value="1"/>
</dbReference>
<dbReference type="CDD" id="cd03311">
    <property type="entry name" value="CIMS_C_terminal_like"/>
    <property type="match status" value="1"/>
</dbReference>
<dbReference type="InterPro" id="IPR038071">
    <property type="entry name" value="UROD/MetE-like_sf"/>
</dbReference>
<dbReference type="GO" id="GO:0003871">
    <property type="term" value="F:5-methyltetrahydropteroyltriglutamate-homocysteine S-methyltransferase activity"/>
    <property type="evidence" value="ECO:0007669"/>
    <property type="project" value="UniProtKB-EC"/>
</dbReference>
<dbReference type="EMBL" id="JACIDW010000001">
    <property type="protein sequence ID" value="MBB3962955.1"/>
    <property type="molecule type" value="Genomic_DNA"/>
</dbReference>
<dbReference type="AlphaFoldDB" id="A0A7W6CL01"/>
<dbReference type="Gene3D" id="3.20.20.210">
    <property type="match status" value="1"/>
</dbReference>
<dbReference type="SUPFAM" id="SSF51726">
    <property type="entry name" value="UROD/MetE-like"/>
    <property type="match status" value="1"/>
</dbReference>
<name>A0A7W6CL01_9HYPH</name>
<dbReference type="Proteomes" id="UP000582090">
    <property type="component" value="Unassembled WGS sequence"/>
</dbReference>
<dbReference type="PANTHER" id="PTHR43844">
    <property type="entry name" value="METHIONINE SYNTHASE"/>
    <property type="match status" value="1"/>
</dbReference>
<sequence length="367" mass="41453">MLPLRTQPLRTQIVGSYVKPAWLVRHGHEHHHDGSWWRPEADVLQQAQDDAVLLAIHEQERAGLDVVTDGEIRRQHYDRHFVSGIGGISLEKVQDKEFQSELKSKTARTDLGDLWQNFRMSPTITGPLEWVSSPAIDELRFVKKHARRPVKAPIVGPMTLYDRLADDYYLRPEDAIMALAGVLNRELKELQAEGTDLLMVADPALHFKLSRSREIGKPVIERLLEGITTPVVLHVCYGYAKYSSSKTINPSYPEVLRLLSETSVQAMSIEYEQPGHTPDLLKQAGDKHVHLGLIGMGSHEIETPEHIAGRLREALKIVPPERLHPSTDCGMWFLPRDVARAKIEALVKGTNIVRRELGLDIPDHAIR</sequence>
<reference evidence="2 3" key="1">
    <citation type="submission" date="2020-08" db="EMBL/GenBank/DDBJ databases">
        <title>Genomic Encyclopedia of Type Strains, Phase IV (KMG-IV): sequencing the most valuable type-strain genomes for metagenomic binning, comparative biology and taxonomic classification.</title>
        <authorList>
            <person name="Goeker M."/>
        </authorList>
    </citation>
    <scope>NUCLEOTIDE SEQUENCE [LARGE SCALE GENOMIC DNA]</scope>
    <source>
        <strain evidence="2 3">DSM 26575</strain>
    </source>
</reference>
<organism evidence="2 3">
    <name type="scientific">Rhizobium metallidurans</name>
    <dbReference type="NCBI Taxonomy" id="1265931"/>
    <lineage>
        <taxon>Bacteria</taxon>
        <taxon>Pseudomonadati</taxon>
        <taxon>Pseudomonadota</taxon>
        <taxon>Alphaproteobacteria</taxon>
        <taxon>Hyphomicrobiales</taxon>
        <taxon>Rhizobiaceae</taxon>
        <taxon>Rhizobium/Agrobacterium group</taxon>
        <taxon>Rhizobium</taxon>
    </lineage>
</organism>
<dbReference type="EC" id="2.1.1.14" evidence="2"/>
<comment type="caution">
    <text evidence="2">The sequence shown here is derived from an EMBL/GenBank/DDBJ whole genome shotgun (WGS) entry which is preliminary data.</text>
</comment>
<proteinExistence type="predicted"/>
<keyword evidence="2" id="KW-0489">Methyltransferase</keyword>
<protein>
    <submittedName>
        <fullName evidence="2">5-methyltetrahydropteroyltriglutamate--homocysteine methyltransferase</fullName>
        <ecNumber evidence="2">2.1.1.14</ecNumber>
    </submittedName>
</protein>
<dbReference type="GO" id="GO:0008270">
    <property type="term" value="F:zinc ion binding"/>
    <property type="evidence" value="ECO:0007669"/>
    <property type="project" value="InterPro"/>
</dbReference>
<dbReference type="GO" id="GO:0032259">
    <property type="term" value="P:methylation"/>
    <property type="evidence" value="ECO:0007669"/>
    <property type="project" value="UniProtKB-KW"/>
</dbReference>
<keyword evidence="2" id="KW-0808">Transferase</keyword>